<comment type="similarity">
    <text evidence="2 6">Belongs to the RdgC family.</text>
</comment>
<comment type="caution">
    <text evidence="7">The sequence shown here is derived from an EMBL/GenBank/DDBJ whole genome shotgun (WGS) entry which is preliminary data.</text>
</comment>
<comment type="subcellular location">
    <subcellularLocation>
        <location evidence="1 6">Cytoplasm</location>
        <location evidence="1 6">Nucleoid</location>
    </subcellularLocation>
</comment>
<evidence type="ECO:0000256" key="6">
    <source>
        <dbReference type="HAMAP-Rule" id="MF_00194"/>
    </source>
</evidence>
<evidence type="ECO:0000256" key="5">
    <source>
        <dbReference type="ARBA" id="ARBA00023172"/>
    </source>
</evidence>
<dbReference type="Proteomes" id="UP000077763">
    <property type="component" value="Unassembled WGS sequence"/>
</dbReference>
<dbReference type="Pfam" id="PF04381">
    <property type="entry name" value="RdgC"/>
    <property type="match status" value="1"/>
</dbReference>
<keyword evidence="5 6" id="KW-0233">DNA recombination</keyword>
<dbReference type="GO" id="GO:0000018">
    <property type="term" value="P:regulation of DNA recombination"/>
    <property type="evidence" value="ECO:0007669"/>
    <property type="project" value="TreeGrafter"/>
</dbReference>
<dbReference type="NCBIfam" id="NF001462">
    <property type="entry name" value="PRK00321.1-3"/>
    <property type="match status" value="1"/>
</dbReference>
<dbReference type="NCBIfam" id="NF001464">
    <property type="entry name" value="PRK00321.1-5"/>
    <property type="match status" value="1"/>
</dbReference>
<evidence type="ECO:0000313" key="8">
    <source>
        <dbReference type="Proteomes" id="UP000077763"/>
    </source>
</evidence>
<evidence type="ECO:0000256" key="3">
    <source>
        <dbReference type="ARBA" id="ARBA00022296"/>
    </source>
</evidence>
<dbReference type="EMBL" id="LUUH01000028">
    <property type="protein sequence ID" value="OAI07383.1"/>
    <property type="molecule type" value="Genomic_DNA"/>
</dbReference>
<organism evidence="7 8">
    <name type="scientific">Methylomonas methanica</name>
    <dbReference type="NCBI Taxonomy" id="421"/>
    <lineage>
        <taxon>Bacteria</taxon>
        <taxon>Pseudomonadati</taxon>
        <taxon>Pseudomonadota</taxon>
        <taxon>Gammaproteobacteria</taxon>
        <taxon>Methylococcales</taxon>
        <taxon>Methylococcaceae</taxon>
        <taxon>Methylomonas</taxon>
    </lineage>
</organism>
<reference evidence="7 8" key="1">
    <citation type="submission" date="2016-03" db="EMBL/GenBank/DDBJ databases">
        <authorList>
            <person name="Ploux O."/>
        </authorList>
    </citation>
    <scope>NUCLEOTIDE SEQUENCE [LARGE SCALE GENOMIC DNA]</scope>
    <source>
        <strain evidence="7 8">R-45371</strain>
    </source>
</reference>
<evidence type="ECO:0000256" key="4">
    <source>
        <dbReference type="ARBA" id="ARBA00022490"/>
    </source>
</evidence>
<evidence type="ECO:0000256" key="1">
    <source>
        <dbReference type="ARBA" id="ARBA00004453"/>
    </source>
</evidence>
<dbReference type="AlphaFoldDB" id="A0A177MQ06"/>
<sequence>MWFKNLAVYRFTEPFTLDAAFLEQKLQQQPFRSCGSHDEFSFGWTAPLGRASDALVHANNGFMMLCGKKEEKVVPASVINEMLQERINEIEEREARKLPAKERSRIKDELIFELLPRAFSFSRKTYAYIDSQGGWLVVDAASAKKAEDMLSQLRKCLGSLPIVPLTATAKPASVMTQWLIDNTSPKDILIEDECELRSPEEEGSIIRCKRHDLALPEIKNHLDSGKQVIKLAMSWAERISFVLDESLAVKRLKFLDLIQEQAADIEAFDEVEQFDADFSIMTAELALFLPRLLELFTAEGNA</sequence>
<evidence type="ECO:0000256" key="2">
    <source>
        <dbReference type="ARBA" id="ARBA00008657"/>
    </source>
</evidence>
<keyword evidence="4 6" id="KW-0963">Cytoplasm</keyword>
<dbReference type="PANTHER" id="PTHR38103:SF1">
    <property type="entry name" value="RECOMBINATION-ASSOCIATED PROTEIN RDGC"/>
    <property type="match status" value="1"/>
</dbReference>
<dbReference type="RefSeq" id="WP_064035770.1">
    <property type="nucleotide sequence ID" value="NZ_LUUH01000028.1"/>
</dbReference>
<dbReference type="PANTHER" id="PTHR38103">
    <property type="entry name" value="RECOMBINATION-ASSOCIATED PROTEIN RDGC"/>
    <property type="match status" value="1"/>
</dbReference>
<dbReference type="GO" id="GO:0005737">
    <property type="term" value="C:cytoplasm"/>
    <property type="evidence" value="ECO:0007669"/>
    <property type="project" value="UniProtKB-UniRule"/>
</dbReference>
<dbReference type="GO" id="GO:0003690">
    <property type="term" value="F:double-stranded DNA binding"/>
    <property type="evidence" value="ECO:0007669"/>
    <property type="project" value="TreeGrafter"/>
</dbReference>
<gene>
    <name evidence="6" type="primary">rdgC</name>
    <name evidence="7" type="ORF">A1353_06800</name>
</gene>
<comment type="function">
    <text evidence="6">May be involved in recombination.</text>
</comment>
<evidence type="ECO:0000313" key="7">
    <source>
        <dbReference type="EMBL" id="OAI07383.1"/>
    </source>
</evidence>
<dbReference type="GO" id="GO:0043590">
    <property type="term" value="C:bacterial nucleoid"/>
    <property type="evidence" value="ECO:0007669"/>
    <property type="project" value="TreeGrafter"/>
</dbReference>
<dbReference type="GO" id="GO:0006310">
    <property type="term" value="P:DNA recombination"/>
    <property type="evidence" value="ECO:0007669"/>
    <property type="project" value="UniProtKB-UniRule"/>
</dbReference>
<dbReference type="InterPro" id="IPR007476">
    <property type="entry name" value="RdgC"/>
</dbReference>
<proteinExistence type="inferred from homology"/>
<protein>
    <recommendedName>
        <fullName evidence="3 6">Recombination-associated protein RdgC</fullName>
    </recommendedName>
</protein>
<dbReference type="HAMAP" id="MF_00194">
    <property type="entry name" value="RdgC"/>
    <property type="match status" value="1"/>
</dbReference>
<accession>A0A177MQ06</accession>
<name>A0A177MQ06_METMH</name>